<dbReference type="EMBL" id="BAABJK010000011">
    <property type="protein sequence ID" value="GAA4976945.1"/>
    <property type="molecule type" value="Genomic_DNA"/>
</dbReference>
<dbReference type="PANTHER" id="PTHR37461">
    <property type="entry name" value="ANTI-SIGMA-K FACTOR RSKA"/>
    <property type="match status" value="1"/>
</dbReference>
<dbReference type="Pfam" id="PF10099">
    <property type="entry name" value="RskA_C"/>
    <property type="match status" value="1"/>
</dbReference>
<feature type="domain" description="Anti-sigma K factor RskA C-terminal" evidence="3">
    <location>
        <begin position="99"/>
        <end position="248"/>
    </location>
</feature>
<feature type="transmembrane region" description="Helical" evidence="2">
    <location>
        <begin position="92"/>
        <end position="111"/>
    </location>
</feature>
<gene>
    <name evidence="4" type="ORF">GCM10023315_29810</name>
</gene>
<feature type="coiled-coil region" evidence="1">
    <location>
        <begin position="114"/>
        <end position="141"/>
    </location>
</feature>
<protein>
    <recommendedName>
        <fullName evidence="3">Anti-sigma K factor RskA C-terminal domain-containing protein</fullName>
    </recommendedName>
</protein>
<keyword evidence="2" id="KW-1133">Transmembrane helix</keyword>
<evidence type="ECO:0000259" key="3">
    <source>
        <dbReference type="Pfam" id="PF10099"/>
    </source>
</evidence>
<reference evidence="5" key="1">
    <citation type="journal article" date="2019" name="Int. J. Syst. Evol. Microbiol.">
        <title>The Global Catalogue of Microorganisms (GCM) 10K type strain sequencing project: providing services to taxonomists for standard genome sequencing and annotation.</title>
        <authorList>
            <consortium name="The Broad Institute Genomics Platform"/>
            <consortium name="The Broad Institute Genome Sequencing Center for Infectious Disease"/>
            <person name="Wu L."/>
            <person name="Ma J."/>
        </authorList>
    </citation>
    <scope>NUCLEOTIDE SEQUENCE [LARGE SCALE GENOMIC DNA]</scope>
    <source>
        <strain evidence="5">JCM 18287</strain>
    </source>
</reference>
<evidence type="ECO:0000313" key="5">
    <source>
        <dbReference type="Proteomes" id="UP001501692"/>
    </source>
</evidence>
<dbReference type="InterPro" id="IPR051474">
    <property type="entry name" value="Anti-sigma-K/W_factor"/>
</dbReference>
<sequence>MMDKAYIIEHGILELYLLGELTPEEQIQVERVLNVDADLKNEFDFLETNFEKMAFENAINPPKEVKEILLQKIKKNQPKIIPLERNKTYKTFLYLASGIAACLLIGSIWMFTKLDEANTQIQIVEEQNQLLLEDIKALTSNLEYASKYLSIVNSPDTEQYILKGNALAPEAKVVSYVNHKSKSVIINTAQLPKLDAEHDYQMWADVDGVMIDMGVINKEDNLLAMNYIDDAESLNITIEPAGGNDHPTVSKLITNVYL</sequence>
<proteinExistence type="predicted"/>
<evidence type="ECO:0000256" key="1">
    <source>
        <dbReference type="SAM" id="Coils"/>
    </source>
</evidence>
<evidence type="ECO:0000256" key="2">
    <source>
        <dbReference type="SAM" id="Phobius"/>
    </source>
</evidence>
<keyword evidence="5" id="KW-1185">Reference proteome</keyword>
<dbReference type="PANTHER" id="PTHR37461:SF1">
    <property type="entry name" value="ANTI-SIGMA-K FACTOR RSKA"/>
    <property type="match status" value="1"/>
</dbReference>
<keyword evidence="2" id="KW-0472">Membrane</keyword>
<comment type="caution">
    <text evidence="4">The sequence shown here is derived from an EMBL/GenBank/DDBJ whole genome shotgun (WGS) entry which is preliminary data.</text>
</comment>
<keyword evidence="2" id="KW-0812">Transmembrane</keyword>
<dbReference type="Proteomes" id="UP001501692">
    <property type="component" value="Unassembled WGS sequence"/>
</dbReference>
<accession>A0ABP9HRV0</accession>
<dbReference type="InterPro" id="IPR018764">
    <property type="entry name" value="RskA_C"/>
</dbReference>
<keyword evidence="1" id="KW-0175">Coiled coil</keyword>
<organism evidence="4 5">
    <name type="scientific">Algibacter aquimarinus</name>
    <dbReference type="NCBI Taxonomy" id="1136748"/>
    <lineage>
        <taxon>Bacteria</taxon>
        <taxon>Pseudomonadati</taxon>
        <taxon>Bacteroidota</taxon>
        <taxon>Flavobacteriia</taxon>
        <taxon>Flavobacteriales</taxon>
        <taxon>Flavobacteriaceae</taxon>
        <taxon>Algibacter</taxon>
    </lineage>
</organism>
<dbReference type="RefSeq" id="WP_345170288.1">
    <property type="nucleotide sequence ID" value="NZ_BAABJK010000011.1"/>
</dbReference>
<name>A0ABP9HRV0_9FLAO</name>
<evidence type="ECO:0000313" key="4">
    <source>
        <dbReference type="EMBL" id="GAA4976945.1"/>
    </source>
</evidence>